<dbReference type="GO" id="GO:0003824">
    <property type="term" value="F:catalytic activity"/>
    <property type="evidence" value="ECO:0007669"/>
    <property type="project" value="InterPro"/>
</dbReference>
<dbReference type="EMBL" id="STFG01000001">
    <property type="protein sequence ID" value="THU04982.1"/>
    <property type="molecule type" value="Genomic_DNA"/>
</dbReference>
<dbReference type="Pfam" id="PF01425">
    <property type="entry name" value="Amidase"/>
    <property type="match status" value="1"/>
</dbReference>
<organism evidence="2 3">
    <name type="scientific">Lampropedia puyangensis</name>
    <dbReference type="NCBI Taxonomy" id="1330072"/>
    <lineage>
        <taxon>Bacteria</taxon>
        <taxon>Pseudomonadati</taxon>
        <taxon>Pseudomonadota</taxon>
        <taxon>Betaproteobacteria</taxon>
        <taxon>Burkholderiales</taxon>
        <taxon>Comamonadaceae</taxon>
        <taxon>Lampropedia</taxon>
    </lineage>
</organism>
<dbReference type="AlphaFoldDB" id="A0A4S8FGF8"/>
<dbReference type="Gene3D" id="3.90.1300.10">
    <property type="entry name" value="Amidase signature (AS) domain"/>
    <property type="match status" value="1"/>
</dbReference>
<dbReference type="PANTHER" id="PTHR11895">
    <property type="entry name" value="TRANSAMIDASE"/>
    <property type="match status" value="1"/>
</dbReference>
<gene>
    <name evidence="2" type="ORF">E9531_00005</name>
</gene>
<name>A0A4S8FGF8_9BURK</name>
<dbReference type="OrthoDB" id="8641877at2"/>
<dbReference type="InterPro" id="IPR023631">
    <property type="entry name" value="Amidase_dom"/>
</dbReference>
<keyword evidence="3" id="KW-1185">Reference proteome</keyword>
<evidence type="ECO:0000259" key="1">
    <source>
        <dbReference type="Pfam" id="PF01425"/>
    </source>
</evidence>
<dbReference type="InterPro" id="IPR000120">
    <property type="entry name" value="Amidase"/>
</dbReference>
<comment type="caution">
    <text evidence="2">The sequence shown here is derived from an EMBL/GenBank/DDBJ whole genome shotgun (WGS) entry which is preliminary data.</text>
</comment>
<proteinExistence type="predicted"/>
<reference evidence="2 3" key="1">
    <citation type="journal article" date="2015" name="Antonie Van Leeuwenhoek">
        <title>Lampropedia puyangensis sp. nov., isolated from symptomatic bark of Populus ? euramericana canker and emended description of Lampropedia hyalina (Ehrenberg 1832) Lee et al. 2004.</title>
        <authorList>
            <person name="Li Y."/>
            <person name="Wang T."/>
            <person name="Piao C.G."/>
            <person name="Wang L.F."/>
            <person name="Tian G.Z."/>
            <person name="Zhu T.H."/>
            <person name="Guo M.W."/>
        </authorList>
    </citation>
    <scope>NUCLEOTIDE SEQUENCE [LARGE SCALE GENOMIC DNA]</scope>
    <source>
        <strain evidence="2 3">2-bin</strain>
    </source>
</reference>
<evidence type="ECO:0000313" key="2">
    <source>
        <dbReference type="EMBL" id="THU04982.1"/>
    </source>
</evidence>
<dbReference type="Proteomes" id="UP000308917">
    <property type="component" value="Unassembled WGS sequence"/>
</dbReference>
<evidence type="ECO:0000313" key="3">
    <source>
        <dbReference type="Proteomes" id="UP000308917"/>
    </source>
</evidence>
<sequence>MKPLHTLSATEALSLLTARHITSEALVQACIDQIQQYEPHIQAWQYWDAQAALRAARASDAARAAGQAIGKLHGLPIAIKDNMDTADMPTTYGSALYANHQPQRDATVVAMLRAEGAIILGKTVCTEFAYFTPGATRNPHRICHTPGGSSSGSAAAVAAGMVPLTLGTQTNGSVIRPAAFCGVLGYKPAAGLIPREGILDTSHTLDQVGFFARTVDDLEWLAHCLNPALPVNTSLPMSALRIGVLQSDLLAHASPAILALLEATQEQLHQHVRAVTTVSLDTLHGLANQHHRTIMQAEMAQALAHEREIASDHQPLSHALCELMDAGAATTAVAYLDALRAREPLAQRIAQLLEPCDVLLMPSTPGAAPEGLSSTGSPIFCSMVSLLGWPAVHVPLGEDAQGLPLGLQLVVRPGHEIALAGAARLLMQCAQREEGAPIAAMAY</sequence>
<protein>
    <submittedName>
        <fullName evidence="2">Amidase</fullName>
    </submittedName>
</protein>
<dbReference type="RefSeq" id="WP_136571693.1">
    <property type="nucleotide sequence ID" value="NZ_STFG01000001.1"/>
</dbReference>
<dbReference type="PANTHER" id="PTHR11895:SF176">
    <property type="entry name" value="AMIDASE AMID-RELATED"/>
    <property type="match status" value="1"/>
</dbReference>
<feature type="domain" description="Amidase" evidence="1">
    <location>
        <begin position="26"/>
        <end position="417"/>
    </location>
</feature>
<dbReference type="SUPFAM" id="SSF75304">
    <property type="entry name" value="Amidase signature (AS) enzymes"/>
    <property type="match status" value="1"/>
</dbReference>
<accession>A0A4S8FGF8</accession>
<dbReference type="InterPro" id="IPR036928">
    <property type="entry name" value="AS_sf"/>
</dbReference>